<keyword evidence="13" id="KW-1185">Reference proteome</keyword>
<dbReference type="Pfam" id="PF11612">
    <property type="entry name" value="T2SSJ"/>
    <property type="match status" value="1"/>
</dbReference>
<dbReference type="Pfam" id="PF07963">
    <property type="entry name" value="N_methyl"/>
    <property type="match status" value="1"/>
</dbReference>
<evidence type="ECO:0000313" key="12">
    <source>
        <dbReference type="EMBL" id="ONF44071.1"/>
    </source>
</evidence>
<dbReference type="NCBIfam" id="TIGR01711">
    <property type="entry name" value="gspJ"/>
    <property type="match status" value="1"/>
</dbReference>
<accession>A0A1V2DUQ5</accession>
<evidence type="ECO:0000256" key="4">
    <source>
        <dbReference type="ARBA" id="ARBA00022475"/>
    </source>
</evidence>
<keyword evidence="9 11" id="KW-0472">Membrane</keyword>
<dbReference type="InterPro" id="IPR051621">
    <property type="entry name" value="T2SS_protein_J"/>
</dbReference>
<dbReference type="STRING" id="135739.BTO32_07205"/>
<dbReference type="PANTHER" id="PTHR39583">
    <property type="entry name" value="TYPE II SECRETION SYSTEM PROTEIN J-RELATED"/>
    <property type="match status" value="1"/>
</dbReference>
<dbReference type="RefSeq" id="WP_076723951.1">
    <property type="nucleotide sequence ID" value="NZ_MSCW01000005.1"/>
</dbReference>
<evidence type="ECO:0000313" key="13">
    <source>
        <dbReference type="Proteomes" id="UP000189339"/>
    </source>
</evidence>
<organism evidence="12 13">
    <name type="scientific">Marinobacter lutaoensis</name>
    <dbReference type="NCBI Taxonomy" id="135739"/>
    <lineage>
        <taxon>Bacteria</taxon>
        <taxon>Pseudomonadati</taxon>
        <taxon>Pseudomonadota</taxon>
        <taxon>Gammaproteobacteria</taxon>
        <taxon>Pseudomonadales</taxon>
        <taxon>Marinobacteraceae</taxon>
        <taxon>Marinobacter</taxon>
    </lineage>
</organism>
<name>A0A1V2DUQ5_9GAMM</name>
<dbReference type="EMBL" id="MSCW01000005">
    <property type="protein sequence ID" value="ONF44071.1"/>
    <property type="molecule type" value="Genomic_DNA"/>
</dbReference>
<dbReference type="Gene3D" id="3.10.610.10">
    <property type="entry name" value="GSPII I/J protein-like"/>
    <property type="match status" value="1"/>
</dbReference>
<gene>
    <name evidence="12" type="ORF">BTO32_07205</name>
</gene>
<proteinExistence type="inferred from homology"/>
<dbReference type="InterPro" id="IPR012902">
    <property type="entry name" value="N_methyl_site"/>
</dbReference>
<evidence type="ECO:0000256" key="1">
    <source>
        <dbReference type="ARBA" id="ARBA00004377"/>
    </source>
</evidence>
<keyword evidence="8 11" id="KW-1133">Transmembrane helix</keyword>
<comment type="caution">
    <text evidence="12">The sequence shown here is derived from an EMBL/GenBank/DDBJ whole genome shotgun (WGS) entry which is preliminary data.</text>
</comment>
<sequence length="247" mass="27608">MRQDGFTLMEVLIAVAITAVIGLGVWQVLDGVVTSRDRVDERAAAFDELQRTMLLLERDLTQVVNRPARDLYGDFQPALTSREEGFALMLTRQGWRNPLGLRRSSLQRVAWEYTGSELRRRYWPTVDQGQEDNGQDILLLNDVQAFQVEFLDQDSTWQEQWPPDSELADTLPGERPETSLPRAIRITLEHGLFGEIERLFPLPDFDPEEAQALIDAGQASGTGTSGDDESSEEPEETGTGEQGGTSG</sequence>
<dbReference type="SUPFAM" id="SSF54523">
    <property type="entry name" value="Pili subunits"/>
    <property type="match status" value="1"/>
</dbReference>
<dbReference type="NCBIfam" id="TIGR02532">
    <property type="entry name" value="IV_pilin_GFxxxE"/>
    <property type="match status" value="1"/>
</dbReference>
<comment type="similarity">
    <text evidence="2">Belongs to the GSP J family.</text>
</comment>
<keyword evidence="5" id="KW-0488">Methylation</keyword>
<keyword evidence="7 11" id="KW-0812">Transmembrane</keyword>
<protein>
    <recommendedName>
        <fullName evidence="3">Type II secretion system protein J</fullName>
    </recommendedName>
</protein>
<evidence type="ECO:0000256" key="10">
    <source>
        <dbReference type="SAM" id="MobiDB-lite"/>
    </source>
</evidence>
<evidence type="ECO:0000256" key="9">
    <source>
        <dbReference type="ARBA" id="ARBA00023136"/>
    </source>
</evidence>
<dbReference type="InterPro" id="IPR045584">
    <property type="entry name" value="Pilin-like"/>
</dbReference>
<keyword evidence="6" id="KW-0997">Cell inner membrane</keyword>
<dbReference type="PANTHER" id="PTHR39583:SF2">
    <property type="entry name" value="TYPE II SECRETION SYSTEM PROTEIN J"/>
    <property type="match status" value="1"/>
</dbReference>
<reference evidence="12 13" key="1">
    <citation type="submission" date="2016-12" db="EMBL/GenBank/DDBJ databases">
        <title>Marinobacter lutaoensis whole genome sequencing.</title>
        <authorList>
            <person name="Verma A."/>
            <person name="Krishnamurthi S."/>
        </authorList>
    </citation>
    <scope>NUCLEOTIDE SEQUENCE [LARGE SCALE GENOMIC DNA]</scope>
    <source>
        <strain evidence="12 13">T5054</strain>
    </source>
</reference>
<evidence type="ECO:0000256" key="3">
    <source>
        <dbReference type="ARBA" id="ARBA00021539"/>
    </source>
</evidence>
<evidence type="ECO:0000256" key="2">
    <source>
        <dbReference type="ARBA" id="ARBA00011084"/>
    </source>
</evidence>
<feature type="region of interest" description="Disordered" evidence="10">
    <location>
        <begin position="205"/>
        <end position="247"/>
    </location>
</feature>
<feature type="region of interest" description="Disordered" evidence="10">
    <location>
        <begin position="155"/>
        <end position="180"/>
    </location>
</feature>
<evidence type="ECO:0000256" key="8">
    <source>
        <dbReference type="ARBA" id="ARBA00022989"/>
    </source>
</evidence>
<evidence type="ECO:0000256" key="11">
    <source>
        <dbReference type="SAM" id="Phobius"/>
    </source>
</evidence>
<comment type="subcellular location">
    <subcellularLocation>
        <location evidence="1">Cell inner membrane</location>
        <topology evidence="1">Single-pass membrane protein</topology>
    </subcellularLocation>
</comment>
<feature type="compositionally biased region" description="Acidic residues" evidence="10">
    <location>
        <begin position="226"/>
        <end position="238"/>
    </location>
</feature>
<dbReference type="GO" id="GO:0005886">
    <property type="term" value="C:plasma membrane"/>
    <property type="evidence" value="ECO:0007669"/>
    <property type="project" value="UniProtKB-SubCell"/>
</dbReference>
<dbReference type="AlphaFoldDB" id="A0A1V2DUQ5"/>
<evidence type="ECO:0000256" key="6">
    <source>
        <dbReference type="ARBA" id="ARBA00022519"/>
    </source>
</evidence>
<dbReference type="Gene3D" id="2.10.70.20">
    <property type="entry name" value="gspk-gspi-gspj complex like domains"/>
    <property type="match status" value="1"/>
</dbReference>
<dbReference type="GO" id="GO:0015627">
    <property type="term" value="C:type II protein secretion system complex"/>
    <property type="evidence" value="ECO:0007669"/>
    <property type="project" value="InterPro"/>
</dbReference>
<dbReference type="Proteomes" id="UP000189339">
    <property type="component" value="Unassembled WGS sequence"/>
</dbReference>
<feature type="transmembrane region" description="Helical" evidence="11">
    <location>
        <begin position="7"/>
        <end position="29"/>
    </location>
</feature>
<dbReference type="OrthoDB" id="9794345at2"/>
<dbReference type="GO" id="GO:0015628">
    <property type="term" value="P:protein secretion by the type II secretion system"/>
    <property type="evidence" value="ECO:0007669"/>
    <property type="project" value="InterPro"/>
</dbReference>
<dbReference type="InterPro" id="IPR010055">
    <property type="entry name" value="T2SS_protein-GspJ"/>
</dbReference>
<evidence type="ECO:0000256" key="7">
    <source>
        <dbReference type="ARBA" id="ARBA00022692"/>
    </source>
</evidence>
<keyword evidence="4" id="KW-1003">Cell membrane</keyword>
<evidence type="ECO:0000256" key="5">
    <source>
        <dbReference type="ARBA" id="ARBA00022481"/>
    </source>
</evidence>